<evidence type="ECO:0000256" key="1">
    <source>
        <dbReference type="SAM" id="MobiDB-lite"/>
    </source>
</evidence>
<protein>
    <submittedName>
        <fullName evidence="3">Uncharacterized protein</fullName>
    </submittedName>
</protein>
<dbReference type="AlphaFoldDB" id="A0AAE4AN53"/>
<accession>A0AAE4AN53</accession>
<keyword evidence="2" id="KW-0472">Membrane</keyword>
<reference evidence="3" key="1">
    <citation type="submission" date="2023-07" db="EMBL/GenBank/DDBJ databases">
        <title>Genomic Encyclopedia of Type Strains, Phase IV (KMG-IV): sequencing the most valuable type-strain genomes for metagenomic binning, comparative biology and taxonomic classification.</title>
        <authorList>
            <person name="Goeker M."/>
        </authorList>
    </citation>
    <scope>NUCLEOTIDE SEQUENCE</scope>
    <source>
        <strain evidence="3">DSM 24202</strain>
    </source>
</reference>
<dbReference type="RefSeq" id="WP_307260595.1">
    <property type="nucleotide sequence ID" value="NZ_JAUSVL010000001.1"/>
</dbReference>
<keyword evidence="2" id="KW-0812">Transmembrane</keyword>
<feature type="compositionally biased region" description="Polar residues" evidence="1">
    <location>
        <begin position="28"/>
        <end position="40"/>
    </location>
</feature>
<sequence>MKGPGDSSLVAQGQRVYSPTRRACVVDQENNNTTMANSEPNQHEDDQNSAQHGDSAENSRGAATPPGNAVVPATSGAVRSQGGAVTTLSPAYGPYLQTLPATRALSDDEQRAADIREGIHPTASTGVDQQGGRSLYELLALLAAVLAFVLVVALAFPWRHFIKTAPKDDALLLHSPLLTERPPEVVKNALAEITVLRETGRLNGARDKCAEYLDALPTQQREHILWLPIWQQHLELLFLLRQHNDLRRQCSRLRQLVPDAVEAVYYPAKLDIDTVPRMDYYTRQDRKYYGKLLAFQLKKCAAAEAALATRKPTPAVSNALKAFRLLMADCQRRLWWLSNFSWDDDHREEAFAMLRQIPEDSRQALQLRLSLLRDCRQHWRNWWQRNPGSRIVDGRPMTYTNVEQEIELHEQLLRQRGNN</sequence>
<organism evidence="3 4">
    <name type="scientific">Oligosphaera ethanolica</name>
    <dbReference type="NCBI Taxonomy" id="760260"/>
    <lineage>
        <taxon>Bacteria</taxon>
        <taxon>Pseudomonadati</taxon>
        <taxon>Lentisphaerota</taxon>
        <taxon>Oligosphaeria</taxon>
        <taxon>Oligosphaerales</taxon>
        <taxon>Oligosphaeraceae</taxon>
        <taxon>Oligosphaera</taxon>
    </lineage>
</organism>
<feature type="compositionally biased region" description="Polar residues" evidence="1">
    <location>
        <begin position="48"/>
        <end position="58"/>
    </location>
</feature>
<name>A0AAE4AN53_9BACT</name>
<proteinExistence type="predicted"/>
<gene>
    <name evidence="3" type="ORF">J3R75_001333</name>
</gene>
<dbReference type="EMBL" id="JAUSVL010000001">
    <property type="protein sequence ID" value="MDQ0289226.1"/>
    <property type="molecule type" value="Genomic_DNA"/>
</dbReference>
<keyword evidence="4" id="KW-1185">Reference proteome</keyword>
<feature type="transmembrane region" description="Helical" evidence="2">
    <location>
        <begin position="138"/>
        <end position="158"/>
    </location>
</feature>
<keyword evidence="2" id="KW-1133">Transmembrane helix</keyword>
<dbReference type="Proteomes" id="UP001238163">
    <property type="component" value="Unassembled WGS sequence"/>
</dbReference>
<feature type="region of interest" description="Disordered" evidence="1">
    <location>
        <begin position="1"/>
        <end position="76"/>
    </location>
</feature>
<evidence type="ECO:0000313" key="3">
    <source>
        <dbReference type="EMBL" id="MDQ0289226.1"/>
    </source>
</evidence>
<evidence type="ECO:0000256" key="2">
    <source>
        <dbReference type="SAM" id="Phobius"/>
    </source>
</evidence>
<evidence type="ECO:0000313" key="4">
    <source>
        <dbReference type="Proteomes" id="UP001238163"/>
    </source>
</evidence>
<comment type="caution">
    <text evidence="3">The sequence shown here is derived from an EMBL/GenBank/DDBJ whole genome shotgun (WGS) entry which is preliminary data.</text>
</comment>